<proteinExistence type="predicted"/>
<keyword evidence="1" id="KW-0812">Transmembrane</keyword>
<keyword evidence="1" id="KW-1133">Transmembrane helix</keyword>
<evidence type="ECO:0000313" key="3">
    <source>
        <dbReference type="Proteomes" id="UP000027586"/>
    </source>
</evidence>
<sequence>MTASRRLFLGYITGTSRMSLYCVLPWGDHAAPFTCAHDAMGLAQFKCILSPQLQRADPRLRWCQSRLMKGSYGSLLNSVFWRHASFGWGLVGSTGTLALALCPFLIIIVSGSGNSSGSLHNDYEFQMSYLGSMFSGLQL</sequence>
<dbReference type="EMBL" id="CBTN010000117">
    <property type="protein sequence ID" value="CDH60940.1"/>
    <property type="molecule type" value="Genomic_DNA"/>
</dbReference>
<evidence type="ECO:0000313" key="2">
    <source>
        <dbReference type="EMBL" id="CDH60940.1"/>
    </source>
</evidence>
<accession>A0A068SG26</accession>
<comment type="caution">
    <text evidence="2">The sequence shown here is derived from an EMBL/GenBank/DDBJ whole genome shotgun (WGS) entry which is preliminary data.</text>
</comment>
<reference evidence="2" key="1">
    <citation type="submission" date="2013-08" db="EMBL/GenBank/DDBJ databases">
        <title>Gene expansion shapes genome architecture in the human pathogen Lichtheimia corymbifera: an evolutionary genomics analysis in the ancient terrestrial Mucorales (Mucoromycotina).</title>
        <authorList>
            <person name="Schwartze V.U."/>
            <person name="Winter S."/>
            <person name="Shelest E."/>
            <person name="Marcet-Houben M."/>
            <person name="Horn F."/>
            <person name="Wehner S."/>
            <person name="Hoffmann K."/>
            <person name="Riege K."/>
            <person name="Sammeth M."/>
            <person name="Nowrousian M."/>
            <person name="Valiante V."/>
            <person name="Linde J."/>
            <person name="Jacobsen I.D."/>
            <person name="Marz M."/>
            <person name="Brakhage A.A."/>
            <person name="Gabaldon T."/>
            <person name="Bocker S."/>
            <person name="Voigt K."/>
        </authorList>
    </citation>
    <scope>NUCLEOTIDE SEQUENCE [LARGE SCALE GENOMIC DNA]</scope>
    <source>
        <strain evidence="2">FSU 9682</strain>
    </source>
</reference>
<evidence type="ECO:0000256" key="1">
    <source>
        <dbReference type="SAM" id="Phobius"/>
    </source>
</evidence>
<gene>
    <name evidence="2" type="ORF">LCOR_11717.1</name>
</gene>
<name>A0A068SG26_9FUNG</name>
<feature type="transmembrane region" description="Helical" evidence="1">
    <location>
        <begin position="86"/>
        <end position="109"/>
    </location>
</feature>
<dbReference type="AlphaFoldDB" id="A0A068SG26"/>
<organism evidence="2 3">
    <name type="scientific">Lichtheimia corymbifera JMRC:FSU:9682</name>
    <dbReference type="NCBI Taxonomy" id="1263082"/>
    <lineage>
        <taxon>Eukaryota</taxon>
        <taxon>Fungi</taxon>
        <taxon>Fungi incertae sedis</taxon>
        <taxon>Mucoromycota</taxon>
        <taxon>Mucoromycotina</taxon>
        <taxon>Mucoromycetes</taxon>
        <taxon>Mucorales</taxon>
        <taxon>Lichtheimiaceae</taxon>
        <taxon>Lichtheimia</taxon>
    </lineage>
</organism>
<dbReference type="VEuPathDB" id="FungiDB:LCOR_11717.1"/>
<dbReference type="Proteomes" id="UP000027586">
    <property type="component" value="Unassembled WGS sequence"/>
</dbReference>
<keyword evidence="1" id="KW-0472">Membrane</keyword>
<protein>
    <submittedName>
        <fullName evidence="2">Uncharacterized protein</fullName>
    </submittedName>
</protein>
<keyword evidence="3" id="KW-1185">Reference proteome</keyword>